<evidence type="ECO:0000313" key="3">
    <source>
        <dbReference type="Proteomes" id="UP000251213"/>
    </source>
</evidence>
<dbReference type="EMBL" id="QJKK01000005">
    <property type="protein sequence ID" value="RAL24038.1"/>
    <property type="molecule type" value="Genomic_DNA"/>
</dbReference>
<dbReference type="Gene3D" id="3.30.70.1070">
    <property type="entry name" value="Sporulation related repeat"/>
    <property type="match status" value="2"/>
</dbReference>
<organism evidence="2 3">
    <name type="scientific">Thermoflavimicrobium daqui</name>
    <dbReference type="NCBI Taxonomy" id="2137476"/>
    <lineage>
        <taxon>Bacteria</taxon>
        <taxon>Bacillati</taxon>
        <taxon>Bacillota</taxon>
        <taxon>Bacilli</taxon>
        <taxon>Bacillales</taxon>
        <taxon>Thermoactinomycetaceae</taxon>
        <taxon>Thermoflavimicrobium</taxon>
    </lineage>
</organism>
<feature type="domain" description="SPOR" evidence="1">
    <location>
        <begin position="30"/>
        <end position="109"/>
    </location>
</feature>
<dbReference type="InterPro" id="IPR036680">
    <property type="entry name" value="SPOR-like_sf"/>
</dbReference>
<name>A0A364K3T0_9BACL</name>
<dbReference type="InterPro" id="IPR052521">
    <property type="entry name" value="Cell_div_SPOR-domain"/>
</dbReference>
<dbReference type="PANTHER" id="PTHR38687:SF2">
    <property type="entry name" value="CELL DIVISION PROTEIN FTSN"/>
    <property type="match status" value="1"/>
</dbReference>
<proteinExistence type="predicted"/>
<dbReference type="OrthoDB" id="9763643at2"/>
<reference evidence="2 3" key="1">
    <citation type="submission" date="2018-06" db="EMBL/GenBank/DDBJ databases">
        <title>Thermoflavimicrobium daqus sp. nov., a thermophilic microbe isolated from Moutai-flavour Daqu.</title>
        <authorList>
            <person name="Wang X."/>
            <person name="Zhou H."/>
        </authorList>
    </citation>
    <scope>NUCLEOTIDE SEQUENCE [LARGE SCALE GENOMIC DNA]</scope>
    <source>
        <strain evidence="2 3">FBKL4.011</strain>
    </source>
</reference>
<dbReference type="PROSITE" id="PS51724">
    <property type="entry name" value="SPOR"/>
    <property type="match status" value="1"/>
</dbReference>
<dbReference type="GO" id="GO:0042834">
    <property type="term" value="F:peptidoglycan binding"/>
    <property type="evidence" value="ECO:0007669"/>
    <property type="project" value="InterPro"/>
</dbReference>
<dbReference type="SUPFAM" id="SSF110997">
    <property type="entry name" value="Sporulation related repeat"/>
    <property type="match status" value="2"/>
</dbReference>
<dbReference type="PANTHER" id="PTHR38687">
    <property type="entry name" value="CELL DIVISION PROTEIN DEDD-RELATED"/>
    <property type="match status" value="1"/>
</dbReference>
<sequence>MEVKLNRMVAFLSFFVLLFISGFQPVANAKESKSLYYVYVGSFKSKENALNRQEALAKKNVNSFIKTVKIKGVTWYRVQVGAFQYHANAKAMVSRMKKAGFHDGFIMHQKIGKIYSVYAGSYIYKSYAIRQQKKLAAKGYLSSIEIAFVKGKKWYRVHLKDYTDPKAAVSFVNKLKRAKINGSFIVAK</sequence>
<reference evidence="2 3" key="2">
    <citation type="submission" date="2018-06" db="EMBL/GenBank/DDBJ databases">
        <authorList>
            <person name="Zhirakovskaya E."/>
        </authorList>
    </citation>
    <scope>NUCLEOTIDE SEQUENCE [LARGE SCALE GENOMIC DNA]</scope>
    <source>
        <strain evidence="2 3">FBKL4.011</strain>
    </source>
</reference>
<dbReference type="AlphaFoldDB" id="A0A364K3T0"/>
<comment type="caution">
    <text evidence="2">The sequence shown here is derived from an EMBL/GenBank/DDBJ whole genome shotgun (WGS) entry which is preliminary data.</text>
</comment>
<dbReference type="Proteomes" id="UP000251213">
    <property type="component" value="Unassembled WGS sequence"/>
</dbReference>
<keyword evidence="3" id="KW-1185">Reference proteome</keyword>
<dbReference type="Pfam" id="PF05036">
    <property type="entry name" value="SPOR"/>
    <property type="match status" value="2"/>
</dbReference>
<accession>A0A364K3T0</accession>
<evidence type="ECO:0000313" key="2">
    <source>
        <dbReference type="EMBL" id="RAL24038.1"/>
    </source>
</evidence>
<gene>
    <name evidence="2" type="ORF">DL897_10065</name>
</gene>
<protein>
    <recommendedName>
        <fullName evidence="1">SPOR domain-containing protein</fullName>
    </recommendedName>
</protein>
<dbReference type="InterPro" id="IPR007730">
    <property type="entry name" value="SPOR-like_dom"/>
</dbReference>
<evidence type="ECO:0000259" key="1">
    <source>
        <dbReference type="PROSITE" id="PS51724"/>
    </source>
</evidence>